<dbReference type="SUPFAM" id="SSF81321">
    <property type="entry name" value="Family A G protein-coupled receptor-like"/>
    <property type="match status" value="1"/>
</dbReference>
<feature type="transmembrane region" description="Helical" evidence="9">
    <location>
        <begin position="101"/>
        <end position="122"/>
    </location>
</feature>
<evidence type="ECO:0000313" key="12">
    <source>
        <dbReference type="WBParaSite" id="PSAMB.scaffold476size49999.g6407.t1"/>
    </source>
</evidence>
<evidence type="ECO:0000256" key="4">
    <source>
        <dbReference type="ARBA" id="ARBA00022989"/>
    </source>
</evidence>
<feature type="transmembrane region" description="Helical" evidence="9">
    <location>
        <begin position="337"/>
        <end position="359"/>
    </location>
</feature>
<feature type="transmembrane region" description="Helical" evidence="9">
    <location>
        <begin position="227"/>
        <end position="246"/>
    </location>
</feature>
<dbReference type="InterPro" id="IPR017452">
    <property type="entry name" value="GPCR_Rhodpsn_7TM"/>
</dbReference>
<feature type="transmembrane region" description="Helical" evidence="9">
    <location>
        <begin position="159"/>
        <end position="179"/>
    </location>
</feature>
<evidence type="ECO:0000256" key="6">
    <source>
        <dbReference type="ARBA" id="ARBA00023136"/>
    </source>
</evidence>
<dbReference type="PANTHER" id="PTHR24230:SF154">
    <property type="entry name" value="G-PROTEIN COUPLED RECEPTORS FAMILY 1 PROFILE DOMAIN-CONTAINING PROTEIN"/>
    <property type="match status" value="1"/>
</dbReference>
<dbReference type="PROSITE" id="PS50262">
    <property type="entry name" value="G_PROTEIN_RECEP_F1_2"/>
    <property type="match status" value="1"/>
</dbReference>
<dbReference type="Proteomes" id="UP000887566">
    <property type="component" value="Unplaced"/>
</dbReference>
<dbReference type="Pfam" id="PF00001">
    <property type="entry name" value="7tm_1"/>
    <property type="match status" value="1"/>
</dbReference>
<keyword evidence="11" id="KW-1185">Reference proteome</keyword>
<reference evidence="12" key="1">
    <citation type="submission" date="2022-11" db="UniProtKB">
        <authorList>
            <consortium name="WormBaseParasite"/>
        </authorList>
    </citation>
    <scope>IDENTIFICATION</scope>
</reference>
<feature type="transmembrane region" description="Helical" evidence="9">
    <location>
        <begin position="66"/>
        <end position="89"/>
    </location>
</feature>
<dbReference type="GO" id="GO:0007218">
    <property type="term" value="P:neuropeptide signaling pathway"/>
    <property type="evidence" value="ECO:0007669"/>
    <property type="project" value="TreeGrafter"/>
</dbReference>
<dbReference type="Gene3D" id="1.20.1070.10">
    <property type="entry name" value="Rhodopsin 7-helix transmembrane proteins"/>
    <property type="match status" value="1"/>
</dbReference>
<evidence type="ECO:0000256" key="1">
    <source>
        <dbReference type="ARBA" id="ARBA00004651"/>
    </source>
</evidence>
<keyword evidence="3 9" id="KW-0812">Transmembrane</keyword>
<name>A0A914WMW7_9BILA</name>
<organism evidence="11 12">
    <name type="scientific">Plectus sambesii</name>
    <dbReference type="NCBI Taxonomy" id="2011161"/>
    <lineage>
        <taxon>Eukaryota</taxon>
        <taxon>Metazoa</taxon>
        <taxon>Ecdysozoa</taxon>
        <taxon>Nematoda</taxon>
        <taxon>Chromadorea</taxon>
        <taxon>Plectida</taxon>
        <taxon>Plectina</taxon>
        <taxon>Plectoidea</taxon>
        <taxon>Plectidae</taxon>
        <taxon>Plectus</taxon>
    </lineage>
</organism>
<keyword evidence="4 9" id="KW-1133">Transmembrane helix</keyword>
<dbReference type="WBParaSite" id="PSAMB.scaffold476size49999.g6407.t1">
    <property type="protein sequence ID" value="PSAMB.scaffold476size49999.g6407.t1"/>
    <property type="gene ID" value="PSAMB.scaffold476size49999.g6407"/>
</dbReference>
<keyword evidence="8" id="KW-0807">Transducer</keyword>
<feature type="transmembrane region" description="Helical" evidence="9">
    <location>
        <begin position="371"/>
        <end position="391"/>
    </location>
</feature>
<dbReference type="GO" id="GO:0008528">
    <property type="term" value="F:G protein-coupled peptide receptor activity"/>
    <property type="evidence" value="ECO:0007669"/>
    <property type="project" value="TreeGrafter"/>
</dbReference>
<comment type="subcellular location">
    <subcellularLocation>
        <location evidence="1">Cell membrane</location>
        <topology evidence="1">Multi-pass membrane protein</topology>
    </subcellularLocation>
</comment>
<keyword evidence="2" id="KW-1003">Cell membrane</keyword>
<dbReference type="AlphaFoldDB" id="A0A914WMW7"/>
<sequence length="394" mass="44463">MPFANSSDGSFQAPSHLPSDYVELVILSIVLIVGTPLNVTALSKLLPAYLSVQQVDLKCGFNLLKIHLTVANLVIIVGYCPSKIGWLISYKWLGGDFFCRAIQFCWLFSFHLSSFVVVCIAIDRLRTVARLASIAKGHSRRLIISGADNVLGPIKRSLIFAYLAAVLCSVPQWAVWGTIDLESSGDWSQCATIWHRQRVIDFLDGRPEQSEYFWEQVYQLGHLVTVFWAPFLVICVAYGCIVVRLLEYSIRPYTAVPRTLNEQSVIEQSVNANTDHMQLGRGRAAYGATNNVQEERKMELLEAPSMPYDRPRKQSISPGQVPTWRLQMRSRMFRTTAYVLLAYAVFWLPYNAIALAMFVDNQVQIFVSEHLAVLRCLILFNAVLNPFIYGLSNV</sequence>
<evidence type="ECO:0000313" key="11">
    <source>
        <dbReference type="Proteomes" id="UP000887566"/>
    </source>
</evidence>
<protein>
    <submittedName>
        <fullName evidence="12">G-protein coupled receptors family 1 profile domain-containing protein</fullName>
    </submittedName>
</protein>
<evidence type="ECO:0000256" key="3">
    <source>
        <dbReference type="ARBA" id="ARBA00022692"/>
    </source>
</evidence>
<dbReference type="GO" id="GO:0005886">
    <property type="term" value="C:plasma membrane"/>
    <property type="evidence" value="ECO:0007669"/>
    <property type="project" value="UniProtKB-SubCell"/>
</dbReference>
<evidence type="ECO:0000259" key="10">
    <source>
        <dbReference type="PROSITE" id="PS50262"/>
    </source>
</evidence>
<dbReference type="PRINTS" id="PR00237">
    <property type="entry name" value="GPCRRHODOPSN"/>
</dbReference>
<feature type="transmembrane region" description="Helical" evidence="9">
    <location>
        <begin position="24"/>
        <end position="46"/>
    </location>
</feature>
<evidence type="ECO:0000256" key="8">
    <source>
        <dbReference type="ARBA" id="ARBA00023224"/>
    </source>
</evidence>
<evidence type="ECO:0000256" key="9">
    <source>
        <dbReference type="SAM" id="Phobius"/>
    </source>
</evidence>
<evidence type="ECO:0000256" key="2">
    <source>
        <dbReference type="ARBA" id="ARBA00022475"/>
    </source>
</evidence>
<keyword evidence="6 9" id="KW-0472">Membrane</keyword>
<keyword evidence="7" id="KW-0675">Receptor</keyword>
<accession>A0A914WMW7</accession>
<dbReference type="PANTHER" id="PTHR24230">
    <property type="entry name" value="G-PROTEIN COUPLED RECEPTOR"/>
    <property type="match status" value="1"/>
</dbReference>
<dbReference type="InterPro" id="IPR000276">
    <property type="entry name" value="GPCR_Rhodpsn"/>
</dbReference>
<evidence type="ECO:0000256" key="7">
    <source>
        <dbReference type="ARBA" id="ARBA00023170"/>
    </source>
</evidence>
<feature type="domain" description="G-protein coupled receptors family 1 profile" evidence="10">
    <location>
        <begin position="43"/>
        <end position="389"/>
    </location>
</feature>
<keyword evidence="5" id="KW-0297">G-protein coupled receptor</keyword>
<proteinExistence type="predicted"/>
<evidence type="ECO:0000256" key="5">
    <source>
        <dbReference type="ARBA" id="ARBA00023040"/>
    </source>
</evidence>